<evidence type="ECO:0000313" key="3">
    <source>
        <dbReference type="Proteomes" id="UP001227162"/>
    </source>
</evidence>
<accession>A0AAJ1UAC9</accession>
<keyword evidence="1" id="KW-1133">Transmembrane helix</keyword>
<dbReference type="AlphaFoldDB" id="A0AAJ1UAC9"/>
<proteinExistence type="predicted"/>
<evidence type="ECO:0000313" key="2">
    <source>
        <dbReference type="EMBL" id="MDQ2092906.1"/>
    </source>
</evidence>
<feature type="transmembrane region" description="Helical" evidence="1">
    <location>
        <begin position="12"/>
        <end position="34"/>
    </location>
</feature>
<protein>
    <submittedName>
        <fullName evidence="2">Septum formation initiator family protein</fullName>
    </submittedName>
</protein>
<evidence type="ECO:0000256" key="1">
    <source>
        <dbReference type="SAM" id="Phobius"/>
    </source>
</evidence>
<reference evidence="2" key="2">
    <citation type="submission" date="2023-04" db="EMBL/GenBank/DDBJ databases">
        <title>'Rhodoalgimonas zhirmunskyi' gen. nov., isolated from a red alga.</title>
        <authorList>
            <person name="Nedashkovskaya O.I."/>
            <person name="Otstavnykh N.Y."/>
            <person name="Bystritskaya E.P."/>
            <person name="Balabanova L.A."/>
            <person name="Isaeva M.P."/>
        </authorList>
    </citation>
    <scope>NUCLEOTIDE SEQUENCE</scope>
    <source>
        <strain evidence="2">10Alg 79</strain>
    </source>
</reference>
<keyword evidence="3" id="KW-1185">Reference proteome</keyword>
<gene>
    <name evidence="2" type="ORF">NOI20_02140</name>
</gene>
<dbReference type="EMBL" id="JANFFA010000001">
    <property type="protein sequence ID" value="MDQ2092906.1"/>
    <property type="molecule type" value="Genomic_DNA"/>
</dbReference>
<comment type="caution">
    <text evidence="2">The sequence shown here is derived from an EMBL/GenBank/DDBJ whole genome shotgun (WGS) entry which is preliminary data.</text>
</comment>
<dbReference type="RefSeq" id="WP_317624516.1">
    <property type="nucleotide sequence ID" value="NZ_JANFFA010000001.1"/>
</dbReference>
<organism evidence="2 3">
    <name type="scientific">Rhodalgimonas zhirmunskyi</name>
    <dbReference type="NCBI Taxonomy" id="2964767"/>
    <lineage>
        <taxon>Bacteria</taxon>
        <taxon>Pseudomonadati</taxon>
        <taxon>Pseudomonadota</taxon>
        <taxon>Alphaproteobacteria</taxon>
        <taxon>Rhodobacterales</taxon>
        <taxon>Roseobacteraceae</taxon>
        <taxon>Rhodalgimonas</taxon>
    </lineage>
</organism>
<dbReference type="Proteomes" id="UP001227162">
    <property type="component" value="Unassembled WGS sequence"/>
</dbReference>
<dbReference type="InterPro" id="IPR007060">
    <property type="entry name" value="FtsL/DivIC"/>
</dbReference>
<sequence>MKIRVRNGYRPALGGVIYFGTAFSLGLYFTFAAVQGDYGLFRRAEILAEKHALEAKRARVDARLARMENLTTRLSDDYLDLDLLDQQARDVLGLIRADEIVIR</sequence>
<name>A0AAJ1UAC9_9RHOB</name>
<keyword evidence="1" id="KW-0472">Membrane</keyword>
<keyword evidence="1" id="KW-0812">Transmembrane</keyword>
<dbReference type="Pfam" id="PF04977">
    <property type="entry name" value="DivIC"/>
    <property type="match status" value="1"/>
</dbReference>
<reference evidence="2" key="1">
    <citation type="submission" date="2022-07" db="EMBL/GenBank/DDBJ databases">
        <authorList>
            <person name="Otstavnykh N."/>
            <person name="Isaeva M."/>
            <person name="Bystritskaya E."/>
        </authorList>
    </citation>
    <scope>NUCLEOTIDE SEQUENCE</scope>
    <source>
        <strain evidence="2">10Alg 79</strain>
    </source>
</reference>